<accession>A0ABM1J8V5</accession>
<dbReference type="PANTHER" id="PTHR33887">
    <property type="entry name" value="PB1 DOMAIN-CONTAINING PROTEIN"/>
    <property type="match status" value="1"/>
</dbReference>
<reference evidence="2" key="1">
    <citation type="submission" date="2025-08" db="UniProtKB">
        <authorList>
            <consortium name="RefSeq"/>
        </authorList>
    </citation>
    <scope>IDENTIFICATION</scope>
    <source>
        <tissue evidence="2">Whole body</tissue>
    </source>
</reference>
<evidence type="ECO:0000313" key="1">
    <source>
        <dbReference type="Proteomes" id="UP000694924"/>
    </source>
</evidence>
<proteinExistence type="predicted"/>
<protein>
    <submittedName>
        <fullName evidence="2">Uncharacterized protein LOC107073023</fullName>
    </submittedName>
</protein>
<dbReference type="GeneID" id="107073023"/>
<gene>
    <name evidence="2" type="primary">LOC107073023</name>
</gene>
<name>A0ABM1J8V5_POLDO</name>
<dbReference type="RefSeq" id="XP_015188893.1">
    <property type="nucleotide sequence ID" value="XM_015333407.1"/>
</dbReference>
<dbReference type="InterPro" id="IPR039471">
    <property type="entry name" value="CXorf65-like"/>
</dbReference>
<dbReference type="Proteomes" id="UP000694924">
    <property type="component" value="Unplaced"/>
</dbReference>
<dbReference type="PANTHER" id="PTHR33887:SF4">
    <property type="entry name" value="AB2-183"/>
    <property type="match status" value="1"/>
</dbReference>
<dbReference type="Pfam" id="PF15874">
    <property type="entry name" value="Il2rg"/>
    <property type="match status" value="1"/>
</dbReference>
<evidence type="ECO:0000313" key="2">
    <source>
        <dbReference type="RefSeq" id="XP_015188893.1"/>
    </source>
</evidence>
<keyword evidence="1" id="KW-1185">Reference proteome</keyword>
<sequence>MSIIKVKYHEYASRSNDDVDDDKDVETVCTDKEILVNVDCPIGLILDYVRQVIRLDKGCTIDFCDEINSQLRNLSIAEPSTSCLHFLQPNNTYFVVTFASKFCSIIYYINLLFHDNILYIGHNNEVTTLVPLLNTKTGKKCTEILKRIRQKKSAQK</sequence>
<organism evidence="1 2">
    <name type="scientific">Polistes dominula</name>
    <name type="common">European paper wasp</name>
    <name type="synonym">Vespa dominula</name>
    <dbReference type="NCBI Taxonomy" id="743375"/>
    <lineage>
        <taxon>Eukaryota</taxon>
        <taxon>Metazoa</taxon>
        <taxon>Ecdysozoa</taxon>
        <taxon>Arthropoda</taxon>
        <taxon>Hexapoda</taxon>
        <taxon>Insecta</taxon>
        <taxon>Pterygota</taxon>
        <taxon>Neoptera</taxon>
        <taxon>Endopterygota</taxon>
        <taxon>Hymenoptera</taxon>
        <taxon>Apocrita</taxon>
        <taxon>Aculeata</taxon>
        <taxon>Vespoidea</taxon>
        <taxon>Vespidae</taxon>
        <taxon>Polistinae</taxon>
        <taxon>Polistini</taxon>
        <taxon>Polistes</taxon>
    </lineage>
</organism>